<feature type="domain" description="DUF1989" evidence="1">
    <location>
        <begin position="4"/>
        <end position="166"/>
    </location>
</feature>
<dbReference type="GO" id="GO:0008168">
    <property type="term" value="F:methyltransferase activity"/>
    <property type="evidence" value="ECO:0007669"/>
    <property type="project" value="UniProtKB-KW"/>
</dbReference>
<dbReference type="Proteomes" id="UP000182658">
    <property type="component" value="Unassembled WGS sequence"/>
</dbReference>
<dbReference type="InParanoid" id="A0A1J7JLM8"/>
<evidence type="ECO:0000313" key="2">
    <source>
        <dbReference type="EMBL" id="OIW30212.1"/>
    </source>
</evidence>
<keyword evidence="3" id="KW-1185">Reference proteome</keyword>
<reference evidence="2 3" key="1">
    <citation type="submission" date="2016-10" db="EMBL/GenBank/DDBJ databases">
        <title>Draft genome sequence of Coniochaeta ligniaria NRRL30616, a lignocellulolytic fungus for bioabatement of inhibitors in plant biomass hydrolysates.</title>
        <authorList>
            <consortium name="DOE Joint Genome Institute"/>
            <person name="Jimenez D.J."/>
            <person name="Hector R.E."/>
            <person name="Riley R."/>
            <person name="Sun H."/>
            <person name="Grigoriev I.V."/>
            <person name="Van Elsas J.D."/>
            <person name="Nichols N.N."/>
        </authorList>
    </citation>
    <scope>NUCLEOTIDE SEQUENCE [LARGE SCALE GENOMIC DNA]</scope>
    <source>
        <strain evidence="2 3">NRRL 30616</strain>
    </source>
</reference>
<protein>
    <submittedName>
        <fullName evidence="2">Aminomethyltransferase</fullName>
    </submittedName>
</protein>
<dbReference type="PANTHER" id="PTHR31527:SF0">
    <property type="entry name" value="RE64534P"/>
    <property type="match status" value="1"/>
</dbReference>
<proteinExistence type="predicted"/>
<dbReference type="OrthoDB" id="504708at2759"/>
<dbReference type="PANTHER" id="PTHR31527">
    <property type="entry name" value="RE64534P"/>
    <property type="match status" value="1"/>
</dbReference>
<keyword evidence="2" id="KW-0808">Transferase</keyword>
<dbReference type="Pfam" id="PF09347">
    <property type="entry name" value="DUF1989"/>
    <property type="match status" value="1"/>
</dbReference>
<dbReference type="InterPro" id="IPR018959">
    <property type="entry name" value="DUF1989"/>
</dbReference>
<keyword evidence="2" id="KW-0489">Methyltransferase</keyword>
<name>A0A1J7JLM8_9PEZI</name>
<evidence type="ECO:0000313" key="3">
    <source>
        <dbReference type="Proteomes" id="UP000182658"/>
    </source>
</evidence>
<sequence>MVDVSGGTGVAVSLSKGQSIQIINTYGKQVVDTWAFDSQDPTCHLSMAHTRASLLKLSIGVGDVLMSNLRTPLLTVVVDTSPGVHDLLIAACDRKRYADLGVDGHHPNCADNLHEALQKVGVKIDSVPSPLNLFMNVPVGSNGSLEFANPVSEAGQYVTLQANVSLILVMSACPQDLTLVNGGSCSDIHFTVS</sequence>
<dbReference type="STRING" id="1408157.A0A1J7JLM8"/>
<organism evidence="2 3">
    <name type="scientific">Coniochaeta ligniaria NRRL 30616</name>
    <dbReference type="NCBI Taxonomy" id="1408157"/>
    <lineage>
        <taxon>Eukaryota</taxon>
        <taxon>Fungi</taxon>
        <taxon>Dikarya</taxon>
        <taxon>Ascomycota</taxon>
        <taxon>Pezizomycotina</taxon>
        <taxon>Sordariomycetes</taxon>
        <taxon>Sordariomycetidae</taxon>
        <taxon>Coniochaetales</taxon>
        <taxon>Coniochaetaceae</taxon>
        <taxon>Coniochaeta</taxon>
    </lineage>
</organism>
<dbReference type="EMBL" id="KV875097">
    <property type="protein sequence ID" value="OIW30212.1"/>
    <property type="molecule type" value="Genomic_DNA"/>
</dbReference>
<gene>
    <name evidence="2" type="ORF">CONLIGDRAFT_702772</name>
</gene>
<evidence type="ECO:0000259" key="1">
    <source>
        <dbReference type="Pfam" id="PF09347"/>
    </source>
</evidence>
<dbReference type="AlphaFoldDB" id="A0A1J7JLM8"/>
<dbReference type="GO" id="GO:0032259">
    <property type="term" value="P:methylation"/>
    <property type="evidence" value="ECO:0007669"/>
    <property type="project" value="UniProtKB-KW"/>
</dbReference>
<accession>A0A1J7JLM8</accession>